<keyword evidence="2" id="KW-1185">Reference proteome</keyword>
<sequence length="78" mass="8686">MKTLEKIQNSILEEKLLNRLSMKNVQGAGNSTGAGEVCQPDLTGQLSIYIYTGDDYVEGIGMIYFNKKITDRLCDIQP</sequence>
<dbReference type="AlphaFoldDB" id="A0A368MYD2"/>
<gene>
    <name evidence="1" type="ORF">DQ356_06225</name>
</gene>
<accession>A0A368MYD2</accession>
<evidence type="ECO:0000313" key="2">
    <source>
        <dbReference type="Proteomes" id="UP000252172"/>
    </source>
</evidence>
<dbReference type="EMBL" id="QPIE01000004">
    <property type="protein sequence ID" value="RCU43026.1"/>
    <property type="molecule type" value="Genomic_DNA"/>
</dbReference>
<comment type="caution">
    <text evidence="1">The sequence shown here is derived from an EMBL/GenBank/DDBJ whole genome shotgun (WGS) entry which is preliminary data.</text>
</comment>
<protein>
    <submittedName>
        <fullName evidence="1">Uncharacterized protein</fullName>
    </submittedName>
</protein>
<dbReference type="Proteomes" id="UP000252172">
    <property type="component" value="Unassembled WGS sequence"/>
</dbReference>
<organism evidence="1 2">
    <name type="scientific">Chryseobacterium lacus</name>
    <dbReference type="NCBI Taxonomy" id="2058346"/>
    <lineage>
        <taxon>Bacteria</taxon>
        <taxon>Pseudomonadati</taxon>
        <taxon>Bacteroidota</taxon>
        <taxon>Flavobacteriia</taxon>
        <taxon>Flavobacteriales</taxon>
        <taxon>Weeksellaceae</taxon>
        <taxon>Chryseobacterium group</taxon>
        <taxon>Chryseobacterium</taxon>
    </lineage>
</organism>
<name>A0A368MYD2_9FLAO</name>
<evidence type="ECO:0000313" key="1">
    <source>
        <dbReference type="EMBL" id="RCU43026.1"/>
    </source>
</evidence>
<reference evidence="1 2" key="1">
    <citation type="submission" date="2018-07" db="EMBL/GenBank/DDBJ databases">
        <title>Chryseobacterium lacus sp. nov., isolated from lake water.</title>
        <authorList>
            <person name="Li C.-M."/>
        </authorList>
    </citation>
    <scope>NUCLEOTIDE SEQUENCE [LARGE SCALE GENOMIC DNA]</scope>
    <source>
        <strain evidence="1 2">YLOS41</strain>
    </source>
</reference>
<dbReference type="RefSeq" id="WP_114303613.1">
    <property type="nucleotide sequence ID" value="NZ_QPIE01000004.1"/>
</dbReference>
<proteinExistence type="predicted"/>